<keyword evidence="1" id="KW-1133">Transmembrane helix</keyword>
<sequence>MDELEFRRRTIAQPNELDKELLEFANSSPDRQQFLNENKAFDKQLNDALDIPVPDNLAERIILNTSLKEKARKDELEQKNNVIDSRSRFKFDRVYLAFAASFVIAVSAFMFSTEQNLNHAAGEHALAHVYHELNALNKTQPISLQTVNEKLALLGGQLNDLPGKVTYVNFCDFQDEKGIHLVFESDFGPMTVFIVPSDNKVFEIGSGDFSDSRYVGHISRGKQADTVLIASLGSPVDMYNERIAGAIRWL</sequence>
<evidence type="ECO:0000313" key="2">
    <source>
        <dbReference type="EMBL" id="CAH9052683.1"/>
    </source>
</evidence>
<protein>
    <recommendedName>
        <fullName evidence="4">DUF3379 domain-containing protein</fullName>
    </recommendedName>
</protein>
<dbReference type="Pfam" id="PF11859">
    <property type="entry name" value="DUF3379"/>
    <property type="match status" value="1"/>
</dbReference>
<comment type="caution">
    <text evidence="2">The sequence shown here is derived from an EMBL/GenBank/DDBJ whole genome shotgun (WGS) entry which is preliminary data.</text>
</comment>
<dbReference type="Proteomes" id="UP001152447">
    <property type="component" value="Unassembled WGS sequence"/>
</dbReference>
<gene>
    <name evidence="2" type="ORF">PSEHALCIP103_00670</name>
</gene>
<dbReference type="RefSeq" id="WP_008466478.1">
    <property type="nucleotide sequence ID" value="NZ_CAMAPB010000006.1"/>
</dbReference>
<evidence type="ECO:0000313" key="3">
    <source>
        <dbReference type="Proteomes" id="UP001152447"/>
    </source>
</evidence>
<dbReference type="EMBL" id="CAMAPB010000006">
    <property type="protein sequence ID" value="CAH9052683.1"/>
    <property type="molecule type" value="Genomic_DNA"/>
</dbReference>
<keyword evidence="1" id="KW-0812">Transmembrane</keyword>
<evidence type="ECO:0000256" key="1">
    <source>
        <dbReference type="SAM" id="Phobius"/>
    </source>
</evidence>
<accession>A0A9W4VN25</accession>
<dbReference type="AlphaFoldDB" id="A0A9W4VN25"/>
<proteinExistence type="predicted"/>
<dbReference type="InterPro" id="IPR021806">
    <property type="entry name" value="DUF3379"/>
</dbReference>
<keyword evidence="1" id="KW-0472">Membrane</keyword>
<evidence type="ECO:0008006" key="4">
    <source>
        <dbReference type="Google" id="ProtNLM"/>
    </source>
</evidence>
<feature type="transmembrane region" description="Helical" evidence="1">
    <location>
        <begin position="94"/>
        <end position="111"/>
    </location>
</feature>
<name>A0A9W4VN25_PSEHA</name>
<reference evidence="2" key="1">
    <citation type="submission" date="2022-07" db="EMBL/GenBank/DDBJ databases">
        <authorList>
            <person name="Criscuolo A."/>
        </authorList>
    </citation>
    <scope>NUCLEOTIDE SEQUENCE</scope>
    <source>
        <strain evidence="2">CIP103197</strain>
    </source>
</reference>
<organism evidence="2 3">
    <name type="scientific">Pseudoalteromonas haloplanktis</name>
    <name type="common">Alteromonas haloplanktis</name>
    <dbReference type="NCBI Taxonomy" id="228"/>
    <lineage>
        <taxon>Bacteria</taxon>
        <taxon>Pseudomonadati</taxon>
        <taxon>Pseudomonadota</taxon>
        <taxon>Gammaproteobacteria</taxon>
        <taxon>Alteromonadales</taxon>
        <taxon>Pseudoalteromonadaceae</taxon>
        <taxon>Pseudoalteromonas</taxon>
    </lineage>
</organism>
<keyword evidence="3" id="KW-1185">Reference proteome</keyword>